<evidence type="ECO:0000313" key="3">
    <source>
        <dbReference type="Proteomes" id="UP001171751"/>
    </source>
</evidence>
<keyword evidence="1" id="KW-0812">Transmembrane</keyword>
<dbReference type="InterPro" id="IPR053154">
    <property type="entry name" value="c-di-AMP_regulator"/>
</dbReference>
<protein>
    <submittedName>
        <fullName evidence="2">CdaR family protein</fullName>
    </submittedName>
</protein>
<comment type="caution">
    <text evidence="2">The sequence shown here is derived from an EMBL/GenBank/DDBJ whole genome shotgun (WGS) entry which is preliminary data.</text>
</comment>
<feature type="transmembrane region" description="Helical" evidence="1">
    <location>
        <begin position="12"/>
        <end position="29"/>
    </location>
</feature>
<dbReference type="Gene3D" id="2.170.120.30">
    <property type="match status" value="1"/>
</dbReference>
<dbReference type="EMBL" id="JAUNQW010000009">
    <property type="protein sequence ID" value="MDO5457316.1"/>
    <property type="molecule type" value="Genomic_DNA"/>
</dbReference>
<keyword evidence="1" id="KW-1133">Transmembrane helix</keyword>
<dbReference type="Pfam" id="PF07949">
    <property type="entry name" value="YbbR"/>
    <property type="match status" value="1"/>
</dbReference>
<dbReference type="AlphaFoldDB" id="A0AA43UC83"/>
<dbReference type="InterPro" id="IPR012505">
    <property type="entry name" value="YbbR"/>
</dbReference>
<dbReference type="Proteomes" id="UP001171751">
    <property type="component" value="Unassembled WGS sequence"/>
</dbReference>
<feature type="non-terminal residue" evidence="2">
    <location>
        <position position="175"/>
    </location>
</feature>
<keyword evidence="1" id="KW-0472">Membrane</keyword>
<gene>
    <name evidence="2" type="ORF">Q4F26_03140</name>
</gene>
<proteinExistence type="predicted"/>
<keyword evidence="3" id="KW-1185">Reference proteome</keyword>
<evidence type="ECO:0000256" key="1">
    <source>
        <dbReference type="SAM" id="Phobius"/>
    </source>
</evidence>
<name>A0AA43UC83_9LACT</name>
<reference evidence="2" key="1">
    <citation type="submission" date="2023-07" db="EMBL/GenBank/DDBJ databases">
        <title>Between Cages and Wild: Unraveling the Impact of Captivity on Animal Microbiomes and Antimicrobial Resistance.</title>
        <authorList>
            <person name="Schmartz G.P."/>
            <person name="Rehner J."/>
            <person name="Schuff M.J."/>
            <person name="Becker S.L."/>
            <person name="Kravczyk M."/>
            <person name="Gurevich A."/>
            <person name="Francke R."/>
            <person name="Mueller R."/>
            <person name="Keller V."/>
            <person name="Keller A."/>
        </authorList>
    </citation>
    <scope>NUCLEOTIDE SEQUENCE</scope>
    <source>
        <strain evidence="2">S39M_St_73</strain>
    </source>
</reference>
<evidence type="ECO:0000313" key="2">
    <source>
        <dbReference type="EMBL" id="MDO5457316.1"/>
    </source>
</evidence>
<accession>A0AA43UC83</accession>
<organism evidence="2 3">
    <name type="scientific">Atopococcus tabaci</name>
    <dbReference type="NCBI Taxonomy" id="269774"/>
    <lineage>
        <taxon>Bacteria</taxon>
        <taxon>Bacillati</taxon>
        <taxon>Bacillota</taxon>
        <taxon>Bacilli</taxon>
        <taxon>Lactobacillales</taxon>
        <taxon>Carnobacteriaceae</taxon>
        <taxon>Atopococcus</taxon>
    </lineage>
</organism>
<dbReference type="PANTHER" id="PTHR37804:SF1">
    <property type="entry name" value="CDAA REGULATORY PROTEIN CDAR"/>
    <property type="match status" value="1"/>
</dbReference>
<sequence length="175" mass="18975">MAKNTEFEKWSGRIVSILLAALLFLYVSYENSRMISSYDPGGGASISTEETVTSVPIEINVDTNQYFVSGIPESASVTLKGPQAVITQFLATNELVTQTPDLNQLGVGNHEISLTVKYLPNRVEADIMPASIDITIERKVVREYNIGVLYDDNIFAEGANVGEPQLSQSTAVVSG</sequence>
<dbReference type="PANTHER" id="PTHR37804">
    <property type="entry name" value="CDAA REGULATORY PROTEIN CDAR"/>
    <property type="match status" value="1"/>
</dbReference>